<organism evidence="2 3">
    <name type="scientific">Pyxidicoccus parkwayensis</name>
    <dbReference type="NCBI Taxonomy" id="2813578"/>
    <lineage>
        <taxon>Bacteria</taxon>
        <taxon>Pseudomonadati</taxon>
        <taxon>Myxococcota</taxon>
        <taxon>Myxococcia</taxon>
        <taxon>Myxococcales</taxon>
        <taxon>Cystobacterineae</taxon>
        <taxon>Myxococcaceae</taxon>
        <taxon>Pyxidicoccus</taxon>
    </lineage>
</organism>
<feature type="compositionally biased region" description="Basic and acidic residues" evidence="1">
    <location>
        <begin position="25"/>
        <end position="40"/>
    </location>
</feature>
<gene>
    <name evidence="2" type="ORF">JY651_21100</name>
</gene>
<feature type="compositionally biased region" description="Polar residues" evidence="1">
    <location>
        <begin position="66"/>
        <end position="76"/>
    </location>
</feature>
<name>A0ABX7P9X9_9BACT</name>
<protein>
    <submittedName>
        <fullName evidence="2">Pentapeptide repeat-containing protein</fullName>
    </submittedName>
</protein>
<dbReference type="RefSeq" id="WP_206728783.1">
    <property type="nucleotide sequence ID" value="NZ_CP071090.1"/>
</dbReference>
<evidence type="ECO:0000313" key="3">
    <source>
        <dbReference type="Proteomes" id="UP000662747"/>
    </source>
</evidence>
<sequence length="525" mass="55644">MGNNTVQPNRGAEAARLAAELAARQAEEAAKREAARKAAEQKPTTVKHMKADGFDGRLRSKGPNLSGESTLAYTPSVDTRSGTSFVALSGPRDFEQGDTPTPVAPTATVTAGGVARTVTLDSPAALADHLKGKTPPFDLSNVVFNFPLDMRSGGELFGLLASTFPGTRTDTLFLQANLSGAVFKQGVVNADLISANLKGARFEGRVANVSFEYSDLSGADFSRSTGVVSSDFAFSIIDNPKLMDGVDITGSVFTGTPLGTQPMLASVQLNSPAMLTALTGTSDPAAQQARIKEYQAAGTLLEKLKAALPAGTLDGALSREWRSRLYDVLNTTPGMPSASADPSSPEYASHFLIKANIFDAVDGRYGVFDRPKAGVTLESLAALKTPDGKQHMQRTINDVLASMLLSDAPISLDAPYGGNAPPTAVGEMNRLAKDVKSRAAPGAEPSMNTWLDSTFVYNAQEFSVRNTNLHPLYFDYVKAMLPILDPAHVETFNRMSADGLVTPQQMLDAGMDTMVQDLFKNVIGV</sequence>
<proteinExistence type="predicted"/>
<accession>A0ABX7P9X9</accession>
<evidence type="ECO:0000313" key="2">
    <source>
        <dbReference type="EMBL" id="QSQ27257.1"/>
    </source>
</evidence>
<dbReference type="SUPFAM" id="SSF141571">
    <property type="entry name" value="Pentapeptide repeat-like"/>
    <property type="match status" value="1"/>
</dbReference>
<dbReference type="Gene3D" id="2.160.20.80">
    <property type="entry name" value="E3 ubiquitin-protein ligase SopA"/>
    <property type="match status" value="1"/>
</dbReference>
<dbReference type="EMBL" id="CP071090">
    <property type="protein sequence ID" value="QSQ27257.1"/>
    <property type="molecule type" value="Genomic_DNA"/>
</dbReference>
<keyword evidence="3" id="KW-1185">Reference proteome</keyword>
<feature type="compositionally biased region" description="Basic and acidic residues" evidence="1">
    <location>
        <begin position="49"/>
        <end position="58"/>
    </location>
</feature>
<reference evidence="2 3" key="1">
    <citation type="submission" date="2021-02" db="EMBL/GenBank/DDBJ databases">
        <title>De Novo genome assembly of isolated myxobacteria.</title>
        <authorList>
            <person name="Stevens D.C."/>
        </authorList>
    </citation>
    <scope>NUCLEOTIDE SEQUENCE [LARGE SCALE GENOMIC DNA]</scope>
    <source>
        <strain evidence="3">SCPEA02</strain>
    </source>
</reference>
<dbReference type="Proteomes" id="UP000662747">
    <property type="component" value="Chromosome"/>
</dbReference>
<evidence type="ECO:0000256" key="1">
    <source>
        <dbReference type="SAM" id="MobiDB-lite"/>
    </source>
</evidence>
<feature type="region of interest" description="Disordered" evidence="1">
    <location>
        <begin position="25"/>
        <end position="76"/>
    </location>
</feature>